<sequence>MYVHPAVDPGAWERLALRADLLYGVIVNVADGPGDAREPSFAAAARDLRAAGVRLFGYADTDYGRRPRPEVIADLERHRDWYGTDGCFLDQAAAEASCLRHYRRLARTARARGLETVVLNPGVHPAPGYTRAGDVLVTFEGDWDAYRSAPAPPRWTASYPPERFCHLVHGVPQGLCGVAVRTARLRGAAVSCAVPGHGANPWAQPPPLAAAGPATDTGS</sequence>
<keyword evidence="2" id="KW-1185">Reference proteome</keyword>
<dbReference type="PANTHER" id="PTHR35040:SF9">
    <property type="entry name" value="4-LIKE CELL SURFACE PROTEIN, PUTATIVE (AFU_ORTHOLOGUE AFUA_4G14080)-RELATED"/>
    <property type="match status" value="1"/>
</dbReference>
<evidence type="ECO:0008006" key="3">
    <source>
        <dbReference type="Google" id="ProtNLM"/>
    </source>
</evidence>
<dbReference type="Pfam" id="PF12138">
    <property type="entry name" value="Spherulin4"/>
    <property type="match status" value="1"/>
</dbReference>
<gene>
    <name evidence="1" type="ORF">G6045_15550</name>
</gene>
<proteinExistence type="predicted"/>
<organism evidence="1 2">
    <name type="scientific">Streptomyces mesophilus</name>
    <dbReference type="NCBI Taxonomy" id="1775132"/>
    <lineage>
        <taxon>Bacteria</taxon>
        <taxon>Bacillati</taxon>
        <taxon>Actinomycetota</taxon>
        <taxon>Actinomycetes</taxon>
        <taxon>Kitasatosporales</taxon>
        <taxon>Streptomycetaceae</taxon>
        <taxon>Streptomyces</taxon>
    </lineage>
</organism>
<protein>
    <recommendedName>
        <fullName evidence="3">Spherulation-specific family 4 protein</fullName>
    </recommendedName>
</protein>
<evidence type="ECO:0000313" key="1">
    <source>
        <dbReference type="EMBL" id="NGO77066.1"/>
    </source>
</evidence>
<evidence type="ECO:0000313" key="2">
    <source>
        <dbReference type="Proteomes" id="UP000481109"/>
    </source>
</evidence>
<dbReference type="InterPro" id="IPR021986">
    <property type="entry name" value="Spherulin4"/>
</dbReference>
<dbReference type="AlphaFoldDB" id="A0A6G4XHM8"/>
<accession>A0A6G4XHM8</accession>
<reference evidence="1 2" key="1">
    <citation type="submission" date="2020-02" db="EMBL/GenBank/DDBJ databases">
        <title>Whole-genome analyses of novel actinobacteria.</title>
        <authorList>
            <person name="Sahin N."/>
            <person name="Tokatli A."/>
        </authorList>
    </citation>
    <scope>NUCLEOTIDE SEQUENCE [LARGE SCALE GENOMIC DNA]</scope>
    <source>
        <strain evidence="1 2">YC504</strain>
    </source>
</reference>
<dbReference type="EMBL" id="JAAKZW010000053">
    <property type="protein sequence ID" value="NGO77066.1"/>
    <property type="molecule type" value="Genomic_DNA"/>
</dbReference>
<name>A0A6G4XHM8_9ACTN</name>
<dbReference type="Proteomes" id="UP000481109">
    <property type="component" value="Unassembled WGS sequence"/>
</dbReference>
<comment type="caution">
    <text evidence="1">The sequence shown here is derived from an EMBL/GenBank/DDBJ whole genome shotgun (WGS) entry which is preliminary data.</text>
</comment>
<dbReference type="PANTHER" id="PTHR35040">
    <property type="match status" value="1"/>
</dbReference>